<comment type="caution">
    <text evidence="1">The sequence shown here is derived from an EMBL/GenBank/DDBJ whole genome shotgun (WGS) entry which is preliminary data.</text>
</comment>
<evidence type="ECO:0000313" key="2">
    <source>
        <dbReference type="Proteomes" id="UP001197684"/>
    </source>
</evidence>
<dbReference type="AlphaFoldDB" id="A0AAW4UBR5"/>
<proteinExistence type="predicted"/>
<gene>
    <name evidence="1" type="ORF">LIZ56_03720</name>
</gene>
<dbReference type="RefSeq" id="WP_306780584.1">
    <property type="nucleotide sequence ID" value="NZ_JAJCJK010000004.1"/>
</dbReference>
<protein>
    <submittedName>
        <fullName evidence="1">Uncharacterized protein</fullName>
    </submittedName>
</protein>
<evidence type="ECO:0000313" key="1">
    <source>
        <dbReference type="EMBL" id="MCB6937521.1"/>
    </source>
</evidence>
<reference evidence="1" key="1">
    <citation type="submission" date="2021-10" db="EMBL/GenBank/DDBJ databases">
        <title>Collection of gut derived symbiotic bacterial strains cultured from healthy donors.</title>
        <authorList>
            <person name="Lin H."/>
            <person name="Littmann E."/>
            <person name="Kohout C."/>
            <person name="Pamer E.G."/>
        </authorList>
    </citation>
    <scope>NUCLEOTIDE SEQUENCE</scope>
    <source>
        <strain evidence="1">DFI.9.42</strain>
    </source>
</reference>
<name>A0AAW4UBR5_9FIRM</name>
<sequence>MNNTALRIENGMSSFELLQAKVSSLEATEKCMSIEEDRRMAAIDAMDRTYNNPSTPRRTRFELSIELPIQREALKNYHNERSRVSAELRGLRTAIDLILTVSNYGGEVTPNNRRMIESILA</sequence>
<dbReference type="EMBL" id="JAJCJK010000004">
    <property type="protein sequence ID" value="MCB6937521.1"/>
    <property type="molecule type" value="Genomic_DNA"/>
</dbReference>
<accession>A0AAW4UBR5</accession>
<organism evidence="1 2">
    <name type="scientific">Agathobacter rectalis</name>
    <dbReference type="NCBI Taxonomy" id="39491"/>
    <lineage>
        <taxon>Bacteria</taxon>
        <taxon>Bacillati</taxon>
        <taxon>Bacillota</taxon>
        <taxon>Clostridia</taxon>
        <taxon>Lachnospirales</taxon>
        <taxon>Lachnospiraceae</taxon>
        <taxon>Agathobacter</taxon>
    </lineage>
</organism>
<dbReference type="Proteomes" id="UP001197684">
    <property type="component" value="Unassembled WGS sequence"/>
</dbReference>